<name>A0A9P6FIL7_9FUNG</name>
<sequence>LTFVDQWTVRLTGGVISHGDSRAGYPVSYKFDQDRKQRRKAPHTAGEIWGHRLAESGLTRDEAADYAKQMSDAKKAKEAEVKESRKTVNTLERARLEAARVVNQSRVSKNQSAGLPRGTTEYLALHQARQKVREARKKLVPQELQLESLKKATYQLNKMAKASKVQTSAGELTPTVVTWDQPAVTEKTENLDVSQLLSVNNHGGRACVVVMGGTDYGLRTMSETVGVSIERIQAHLKLFQESVTDFNPFSVLT</sequence>
<feature type="non-terminal residue" evidence="2">
    <location>
        <position position="253"/>
    </location>
</feature>
<accession>A0A9P6FIL7</accession>
<dbReference type="AlphaFoldDB" id="A0A9P6FIL7"/>
<reference evidence="2" key="1">
    <citation type="journal article" date="2020" name="Fungal Divers.">
        <title>Resolving the Mortierellaceae phylogeny through synthesis of multi-gene phylogenetics and phylogenomics.</title>
        <authorList>
            <person name="Vandepol N."/>
            <person name="Liber J."/>
            <person name="Desiro A."/>
            <person name="Na H."/>
            <person name="Kennedy M."/>
            <person name="Barry K."/>
            <person name="Grigoriev I.V."/>
            <person name="Miller A.N."/>
            <person name="O'Donnell K."/>
            <person name="Stajich J.E."/>
            <person name="Bonito G."/>
        </authorList>
    </citation>
    <scope>NUCLEOTIDE SEQUENCE</scope>
    <source>
        <strain evidence="2">KOD1015</strain>
    </source>
</reference>
<keyword evidence="3" id="KW-1185">Reference proteome</keyword>
<evidence type="ECO:0000313" key="3">
    <source>
        <dbReference type="Proteomes" id="UP000780801"/>
    </source>
</evidence>
<dbReference type="Proteomes" id="UP000780801">
    <property type="component" value="Unassembled WGS sequence"/>
</dbReference>
<feature type="coiled-coil region" evidence="1">
    <location>
        <begin position="67"/>
        <end position="94"/>
    </location>
</feature>
<organism evidence="2 3">
    <name type="scientific">Lunasporangiospora selenospora</name>
    <dbReference type="NCBI Taxonomy" id="979761"/>
    <lineage>
        <taxon>Eukaryota</taxon>
        <taxon>Fungi</taxon>
        <taxon>Fungi incertae sedis</taxon>
        <taxon>Mucoromycota</taxon>
        <taxon>Mortierellomycotina</taxon>
        <taxon>Mortierellomycetes</taxon>
        <taxon>Mortierellales</taxon>
        <taxon>Mortierellaceae</taxon>
        <taxon>Lunasporangiospora</taxon>
    </lineage>
</organism>
<dbReference type="EMBL" id="JAABOA010006893">
    <property type="protein sequence ID" value="KAF9553417.1"/>
    <property type="molecule type" value="Genomic_DNA"/>
</dbReference>
<evidence type="ECO:0000313" key="2">
    <source>
        <dbReference type="EMBL" id="KAF9553417.1"/>
    </source>
</evidence>
<evidence type="ECO:0000256" key="1">
    <source>
        <dbReference type="SAM" id="Coils"/>
    </source>
</evidence>
<proteinExistence type="predicted"/>
<gene>
    <name evidence="2" type="ORF">BGW38_009391</name>
</gene>
<protein>
    <submittedName>
        <fullName evidence="2">Uncharacterized protein</fullName>
    </submittedName>
</protein>
<feature type="non-terminal residue" evidence="2">
    <location>
        <position position="1"/>
    </location>
</feature>
<keyword evidence="1" id="KW-0175">Coiled coil</keyword>
<dbReference type="OrthoDB" id="2430249at2759"/>
<comment type="caution">
    <text evidence="2">The sequence shown here is derived from an EMBL/GenBank/DDBJ whole genome shotgun (WGS) entry which is preliminary data.</text>
</comment>